<dbReference type="EMBL" id="JAACFV010000028">
    <property type="protein sequence ID" value="KAF7510573.1"/>
    <property type="molecule type" value="Genomic_DNA"/>
</dbReference>
<evidence type="ECO:0000313" key="1">
    <source>
        <dbReference type="EMBL" id="KAF7510573.1"/>
    </source>
</evidence>
<gene>
    <name evidence="1" type="ORF">GJ744_006185</name>
</gene>
<protein>
    <submittedName>
        <fullName evidence="1">Uncharacterized protein</fullName>
    </submittedName>
</protein>
<name>A0A8H7AK50_9EURO</name>
<reference evidence="1" key="1">
    <citation type="submission" date="2020-02" db="EMBL/GenBank/DDBJ databases">
        <authorList>
            <person name="Palmer J.M."/>
        </authorList>
    </citation>
    <scope>NUCLEOTIDE SEQUENCE</scope>
    <source>
        <strain evidence="1">EPUS1.4</strain>
        <tissue evidence="1">Thallus</tissue>
    </source>
</reference>
<dbReference type="Proteomes" id="UP000606974">
    <property type="component" value="Unassembled WGS sequence"/>
</dbReference>
<organism evidence="1 2">
    <name type="scientific">Endocarpon pusillum</name>
    <dbReference type="NCBI Taxonomy" id="364733"/>
    <lineage>
        <taxon>Eukaryota</taxon>
        <taxon>Fungi</taxon>
        <taxon>Dikarya</taxon>
        <taxon>Ascomycota</taxon>
        <taxon>Pezizomycotina</taxon>
        <taxon>Eurotiomycetes</taxon>
        <taxon>Chaetothyriomycetidae</taxon>
        <taxon>Verrucariales</taxon>
        <taxon>Verrucariaceae</taxon>
        <taxon>Endocarpon</taxon>
    </lineage>
</organism>
<accession>A0A8H7AK50</accession>
<dbReference type="AlphaFoldDB" id="A0A8H7AK50"/>
<evidence type="ECO:0000313" key="2">
    <source>
        <dbReference type="Proteomes" id="UP000606974"/>
    </source>
</evidence>
<keyword evidence="2" id="KW-1185">Reference proteome</keyword>
<comment type="caution">
    <text evidence="1">The sequence shown here is derived from an EMBL/GenBank/DDBJ whole genome shotgun (WGS) entry which is preliminary data.</text>
</comment>
<proteinExistence type="predicted"/>
<sequence>MTLAKKELAAAGIKVKEAVERIGASVRETGEKETKPKPKTKVVVGTAKEKEKGTTPTRRSRRLIEKCERAGTATPEPE</sequence>